<feature type="domain" description="C2H2-type" evidence="14">
    <location>
        <begin position="510"/>
        <end position="537"/>
    </location>
</feature>
<dbReference type="SMART" id="SM00355">
    <property type="entry name" value="ZnF_C2H2"/>
    <property type="match status" value="28"/>
</dbReference>
<evidence type="ECO:0000256" key="2">
    <source>
        <dbReference type="ARBA" id="ARBA00004906"/>
    </source>
</evidence>
<feature type="region of interest" description="Disordered" evidence="13">
    <location>
        <begin position="1842"/>
        <end position="1883"/>
    </location>
</feature>
<feature type="compositionally biased region" description="Polar residues" evidence="13">
    <location>
        <begin position="2267"/>
        <end position="2281"/>
    </location>
</feature>
<feature type="domain" description="C2H2-type" evidence="14">
    <location>
        <begin position="1103"/>
        <end position="1130"/>
    </location>
</feature>
<feature type="domain" description="C2H2-type" evidence="14">
    <location>
        <begin position="1301"/>
        <end position="1328"/>
    </location>
</feature>
<dbReference type="GO" id="GO:0005634">
    <property type="term" value="C:nucleus"/>
    <property type="evidence" value="ECO:0007669"/>
    <property type="project" value="UniProtKB-SubCell"/>
</dbReference>
<evidence type="ECO:0000256" key="10">
    <source>
        <dbReference type="ARBA" id="ARBA00023163"/>
    </source>
</evidence>
<accession>A0A6P6RNU9</accession>
<keyword evidence="10" id="KW-0804">Transcription</keyword>
<keyword evidence="9" id="KW-0238">DNA-binding</keyword>
<evidence type="ECO:0000256" key="1">
    <source>
        <dbReference type="ARBA" id="ARBA00004123"/>
    </source>
</evidence>
<feature type="domain" description="C2H2-type" evidence="14">
    <location>
        <begin position="2293"/>
        <end position="2320"/>
    </location>
</feature>
<dbReference type="InterPro" id="IPR050329">
    <property type="entry name" value="GLI_C2H2-zinc-finger"/>
</dbReference>
<comment type="subcellular location">
    <subcellularLocation>
        <location evidence="1">Nucleus</location>
    </subcellularLocation>
</comment>
<feature type="domain" description="C2H2-type" evidence="14">
    <location>
        <begin position="1924"/>
        <end position="1951"/>
    </location>
</feature>
<evidence type="ECO:0000259" key="14">
    <source>
        <dbReference type="PROSITE" id="PS50157"/>
    </source>
</evidence>
<feature type="domain" description="C2H2-type" evidence="14">
    <location>
        <begin position="2812"/>
        <end position="2835"/>
    </location>
</feature>
<feature type="compositionally biased region" description="Basic and acidic residues" evidence="13">
    <location>
        <begin position="2383"/>
        <end position="2399"/>
    </location>
</feature>
<feature type="domain" description="C2H2-type" evidence="14">
    <location>
        <begin position="2321"/>
        <end position="2348"/>
    </location>
</feature>
<evidence type="ECO:0000256" key="12">
    <source>
        <dbReference type="PROSITE-ProRule" id="PRU00042"/>
    </source>
</evidence>
<feature type="domain" description="C2H2-type" evidence="14">
    <location>
        <begin position="1697"/>
        <end position="1724"/>
    </location>
</feature>
<feature type="domain" description="C2H2-type" evidence="14">
    <location>
        <begin position="2491"/>
        <end position="2518"/>
    </location>
</feature>
<feature type="compositionally biased region" description="Polar residues" evidence="13">
    <location>
        <begin position="1587"/>
        <end position="1602"/>
    </location>
</feature>
<feature type="domain" description="C2H2-type" evidence="14">
    <location>
        <begin position="1131"/>
        <end position="1158"/>
    </location>
</feature>
<evidence type="ECO:0000256" key="3">
    <source>
        <dbReference type="ARBA" id="ARBA00022723"/>
    </source>
</evidence>
<evidence type="ECO:0000256" key="11">
    <source>
        <dbReference type="ARBA" id="ARBA00023242"/>
    </source>
</evidence>
<feature type="compositionally biased region" description="Acidic residues" evidence="13">
    <location>
        <begin position="2255"/>
        <end position="2264"/>
    </location>
</feature>
<keyword evidence="4" id="KW-0677">Repeat</keyword>
<feature type="region of interest" description="Disordered" evidence="13">
    <location>
        <begin position="1174"/>
        <end position="1209"/>
    </location>
</feature>
<evidence type="ECO:0000256" key="6">
    <source>
        <dbReference type="ARBA" id="ARBA00022786"/>
    </source>
</evidence>
<feature type="compositionally biased region" description="Polar residues" evidence="13">
    <location>
        <begin position="849"/>
        <end position="858"/>
    </location>
</feature>
<feature type="region of interest" description="Disordered" evidence="13">
    <location>
        <begin position="2366"/>
        <end position="2399"/>
    </location>
</feature>
<feature type="compositionally biased region" description="Polar residues" evidence="13">
    <location>
        <begin position="2366"/>
        <end position="2382"/>
    </location>
</feature>
<gene>
    <name evidence="16" type="primary">LOC113121179</name>
</gene>
<dbReference type="FunFam" id="3.30.160.60:FF:000325">
    <property type="entry name" value="ZFP90 zinc finger protein"/>
    <property type="match status" value="4"/>
</dbReference>
<feature type="compositionally biased region" description="Polar residues" evidence="13">
    <location>
        <begin position="1870"/>
        <end position="1883"/>
    </location>
</feature>
<feature type="compositionally biased region" description="Polar residues" evidence="13">
    <location>
        <begin position="1077"/>
        <end position="1091"/>
    </location>
</feature>
<feature type="compositionally biased region" description="Polar residues" evidence="13">
    <location>
        <begin position="2579"/>
        <end position="2592"/>
    </location>
</feature>
<feature type="domain" description="C2H2-type" evidence="14">
    <location>
        <begin position="340"/>
        <end position="367"/>
    </location>
</feature>
<feature type="compositionally biased region" description="Basic and acidic residues" evidence="13">
    <location>
        <begin position="203"/>
        <end position="213"/>
    </location>
</feature>
<feature type="domain" description="C2H2-type" evidence="14">
    <location>
        <begin position="2519"/>
        <end position="2546"/>
    </location>
</feature>
<keyword evidence="7" id="KW-0862">Zinc</keyword>
<proteinExistence type="predicted"/>
<dbReference type="InterPro" id="IPR036236">
    <property type="entry name" value="Znf_C2H2_sf"/>
</dbReference>
<dbReference type="SUPFAM" id="SSF57667">
    <property type="entry name" value="beta-beta-alpha zinc fingers"/>
    <property type="match status" value="14"/>
</dbReference>
<feature type="domain" description="C2H2-type" evidence="14">
    <location>
        <begin position="1528"/>
        <end position="1550"/>
    </location>
</feature>
<feature type="domain" description="C2H2-type" evidence="14">
    <location>
        <begin position="1725"/>
        <end position="1752"/>
    </location>
</feature>
<feature type="domain" description="C2H2-type" evidence="14">
    <location>
        <begin position="1500"/>
        <end position="1527"/>
    </location>
</feature>
<feature type="domain" description="C2H2-type" evidence="14">
    <location>
        <begin position="114"/>
        <end position="141"/>
    </location>
</feature>
<feature type="region of interest" description="Disordered" evidence="13">
    <location>
        <begin position="1571"/>
        <end position="1602"/>
    </location>
</feature>
<keyword evidence="6" id="KW-0833">Ubl conjugation pathway</keyword>
<evidence type="ECO:0000256" key="4">
    <source>
        <dbReference type="ARBA" id="ARBA00022737"/>
    </source>
</evidence>
<dbReference type="Gene3D" id="3.30.160.60">
    <property type="entry name" value="Classic Zinc Finger"/>
    <property type="match status" value="28"/>
</dbReference>
<feature type="domain" description="C2H2-type" evidence="14">
    <location>
        <begin position="735"/>
        <end position="762"/>
    </location>
</feature>
<protein>
    <submittedName>
        <fullName evidence="16">Uncharacterized protein LOC113121179 isoform X1</fullName>
    </submittedName>
</protein>
<dbReference type="InterPro" id="IPR013087">
    <property type="entry name" value="Znf_C2H2_type"/>
</dbReference>
<dbReference type="OrthoDB" id="8113227at2759"/>
<keyword evidence="3" id="KW-0479">Metal-binding</keyword>
<feature type="domain" description="C2H2-type" evidence="14">
    <location>
        <begin position="707"/>
        <end position="734"/>
    </location>
</feature>
<feature type="domain" description="C2H2-type" evidence="14">
    <location>
        <begin position="2122"/>
        <end position="2149"/>
    </location>
</feature>
<evidence type="ECO:0000256" key="7">
    <source>
        <dbReference type="ARBA" id="ARBA00022833"/>
    </source>
</evidence>
<dbReference type="KEGG" id="caua:113121179"/>
<keyword evidence="8" id="KW-0805">Transcription regulation</keyword>
<feature type="compositionally biased region" description="Polar residues" evidence="13">
    <location>
        <begin position="1967"/>
        <end position="1985"/>
    </location>
</feature>
<feature type="domain" description="C2H2-type" evidence="14">
    <location>
        <begin position="2784"/>
        <end position="2811"/>
    </location>
</feature>
<dbReference type="FunFam" id="3.30.160.60:FF:000446">
    <property type="entry name" value="Zinc finger protein"/>
    <property type="match status" value="3"/>
</dbReference>
<feature type="region of interest" description="Disordered" evidence="13">
    <location>
        <begin position="2572"/>
        <end position="2592"/>
    </location>
</feature>
<dbReference type="GO" id="GO:0000978">
    <property type="term" value="F:RNA polymerase II cis-regulatory region sequence-specific DNA binding"/>
    <property type="evidence" value="ECO:0007669"/>
    <property type="project" value="TreeGrafter"/>
</dbReference>
<evidence type="ECO:0000256" key="9">
    <source>
        <dbReference type="ARBA" id="ARBA00023125"/>
    </source>
</evidence>
<feature type="region of interest" description="Disordered" evidence="13">
    <location>
        <begin position="1049"/>
        <end position="1091"/>
    </location>
</feature>
<feature type="compositionally biased region" description="Polar residues" evidence="13">
    <location>
        <begin position="794"/>
        <end position="812"/>
    </location>
</feature>
<feature type="domain" description="C2H2-type" evidence="14">
    <location>
        <begin position="538"/>
        <end position="560"/>
    </location>
</feature>
<dbReference type="GO" id="GO:0008270">
    <property type="term" value="F:zinc ion binding"/>
    <property type="evidence" value="ECO:0007669"/>
    <property type="project" value="UniProtKB-KW"/>
</dbReference>
<evidence type="ECO:0000256" key="8">
    <source>
        <dbReference type="ARBA" id="ARBA00023015"/>
    </source>
</evidence>
<name>A0A6P6RNU9_CARAU</name>
<feature type="region of interest" description="Disordered" evidence="13">
    <location>
        <begin position="581"/>
        <end position="612"/>
    </location>
</feature>
<feature type="compositionally biased region" description="Polar residues" evidence="13">
    <location>
        <begin position="1642"/>
        <end position="1651"/>
    </location>
</feature>
<feature type="compositionally biased region" description="Polar residues" evidence="13">
    <location>
        <begin position="1174"/>
        <end position="1195"/>
    </location>
</feature>
<feature type="domain" description="C2H2-type" evidence="14">
    <location>
        <begin position="2094"/>
        <end position="2121"/>
    </location>
</feature>
<dbReference type="GO" id="GO:0045944">
    <property type="term" value="P:positive regulation of transcription by RNA polymerase II"/>
    <property type="evidence" value="ECO:0007669"/>
    <property type="project" value="UniProtKB-ARBA"/>
</dbReference>
<dbReference type="Pfam" id="PF00096">
    <property type="entry name" value="zf-C2H2"/>
    <property type="match status" value="5"/>
</dbReference>
<reference evidence="16" key="1">
    <citation type="submission" date="2025-08" db="UniProtKB">
        <authorList>
            <consortium name="RefSeq"/>
        </authorList>
    </citation>
    <scope>IDENTIFICATION</scope>
    <source>
        <strain evidence="16">Wakin</strain>
        <tissue evidence="16">Muscle</tissue>
    </source>
</reference>
<feature type="region of interest" description="Disordered" evidence="13">
    <location>
        <begin position="1641"/>
        <end position="1677"/>
    </location>
</feature>
<feature type="region of interest" description="Disordered" evidence="13">
    <location>
        <begin position="188"/>
        <end position="215"/>
    </location>
</feature>
<dbReference type="RefSeq" id="XP_026147236.1">
    <property type="nucleotide sequence ID" value="XM_026291451.1"/>
</dbReference>
<feature type="compositionally biased region" description="Polar residues" evidence="13">
    <location>
        <begin position="581"/>
        <end position="590"/>
    </location>
</feature>
<feature type="domain" description="C2H2-type" evidence="14">
    <location>
        <begin position="1896"/>
        <end position="1923"/>
    </location>
</feature>
<dbReference type="PANTHER" id="PTHR19818:SF163">
    <property type="entry name" value="C2H2-TYPE DOMAIN-CONTAINING PROTEIN"/>
    <property type="match status" value="1"/>
</dbReference>
<keyword evidence="5 12" id="KW-0863">Zinc-finger</keyword>
<dbReference type="Proteomes" id="UP000515129">
    <property type="component" value="Chromosome 20"/>
</dbReference>
<feature type="region of interest" description="Disordered" evidence="13">
    <location>
        <begin position="1967"/>
        <end position="2004"/>
    </location>
</feature>
<dbReference type="PROSITE" id="PS50157">
    <property type="entry name" value="ZINC_FINGER_C2H2_2"/>
    <property type="match status" value="28"/>
</dbReference>
<feature type="compositionally biased region" description="Polar residues" evidence="13">
    <location>
        <begin position="385"/>
        <end position="401"/>
    </location>
</feature>
<feature type="compositionally biased region" description="Basic and acidic residues" evidence="13">
    <location>
        <begin position="402"/>
        <end position="418"/>
    </location>
</feature>
<feature type="compositionally biased region" description="Basic and acidic residues" evidence="13">
    <location>
        <begin position="871"/>
        <end position="885"/>
    </location>
</feature>
<feature type="compositionally biased region" description="Basic and acidic residues" evidence="13">
    <location>
        <begin position="1986"/>
        <end position="2004"/>
    </location>
</feature>
<dbReference type="GO" id="GO:0000981">
    <property type="term" value="F:DNA-binding transcription factor activity, RNA polymerase II-specific"/>
    <property type="evidence" value="ECO:0007669"/>
    <property type="project" value="TreeGrafter"/>
</dbReference>
<dbReference type="PROSITE" id="PS00028">
    <property type="entry name" value="ZINC_FINGER_C2H2_1"/>
    <property type="match status" value="28"/>
</dbReference>
<feature type="region of interest" description="Disordered" evidence="13">
    <location>
        <begin position="1780"/>
        <end position="1802"/>
    </location>
</feature>
<dbReference type="PANTHER" id="PTHR19818">
    <property type="entry name" value="ZINC FINGER PROTEIN ZIC AND GLI"/>
    <property type="match status" value="1"/>
</dbReference>
<keyword evidence="15" id="KW-1185">Reference proteome</keyword>
<feature type="compositionally biased region" description="Basic and acidic residues" evidence="13">
    <location>
        <begin position="1196"/>
        <end position="1209"/>
    </location>
</feature>
<feature type="region of interest" description="Disordered" evidence="13">
    <location>
        <begin position="2240"/>
        <end position="2281"/>
    </location>
</feature>
<feature type="compositionally biased region" description="Polar residues" evidence="13">
    <location>
        <begin position="1784"/>
        <end position="1799"/>
    </location>
</feature>
<comment type="pathway">
    <text evidence="2">Protein modification; protein ubiquitination.</text>
</comment>
<feature type="region of interest" description="Disordered" evidence="13">
    <location>
        <begin position="385"/>
        <end position="418"/>
    </location>
</feature>
<feature type="domain" description="C2H2-type" evidence="14">
    <location>
        <begin position="312"/>
        <end position="339"/>
    </location>
</feature>
<organism evidence="15 16">
    <name type="scientific">Carassius auratus</name>
    <name type="common">Goldfish</name>
    <dbReference type="NCBI Taxonomy" id="7957"/>
    <lineage>
        <taxon>Eukaryota</taxon>
        <taxon>Metazoa</taxon>
        <taxon>Chordata</taxon>
        <taxon>Craniata</taxon>
        <taxon>Vertebrata</taxon>
        <taxon>Euteleostomi</taxon>
        <taxon>Actinopterygii</taxon>
        <taxon>Neopterygii</taxon>
        <taxon>Teleostei</taxon>
        <taxon>Ostariophysi</taxon>
        <taxon>Cypriniformes</taxon>
        <taxon>Cyprinidae</taxon>
        <taxon>Cyprininae</taxon>
        <taxon>Carassius</taxon>
    </lineage>
</organism>
<dbReference type="FunFam" id="3.30.160.60:FF:000100">
    <property type="entry name" value="Zinc finger 45-like"/>
    <property type="match status" value="1"/>
</dbReference>
<feature type="domain" description="C2H2-type" evidence="14">
    <location>
        <begin position="932"/>
        <end position="959"/>
    </location>
</feature>
<feature type="compositionally biased region" description="Basic and acidic residues" evidence="13">
    <location>
        <begin position="1664"/>
        <end position="1677"/>
    </location>
</feature>
<keyword evidence="11" id="KW-0539">Nucleus</keyword>
<feature type="compositionally biased region" description="Polar residues" evidence="13">
    <location>
        <begin position="597"/>
        <end position="612"/>
    </location>
</feature>
<evidence type="ECO:0000313" key="15">
    <source>
        <dbReference type="Proteomes" id="UP000515129"/>
    </source>
</evidence>
<feature type="region of interest" description="Disordered" evidence="13">
    <location>
        <begin position="848"/>
        <end position="885"/>
    </location>
</feature>
<feature type="compositionally biased region" description="Polar residues" evidence="13">
    <location>
        <begin position="777"/>
        <end position="787"/>
    </location>
</feature>
<feature type="domain" description="C2H2-type" evidence="14">
    <location>
        <begin position="1329"/>
        <end position="1356"/>
    </location>
</feature>
<feature type="domain" description="C2H2-type" evidence="14">
    <location>
        <begin position="142"/>
        <end position="169"/>
    </location>
</feature>
<evidence type="ECO:0000256" key="13">
    <source>
        <dbReference type="SAM" id="MobiDB-lite"/>
    </source>
</evidence>
<sequence>MVLLHILLQKKNGAFVKQMVNTFIVLVQCVERMLNISSQMSAQMQFSLVDEGGLALQTGLTSAYSSKYSDGQWMEKRQENDKAQEPIVTTRNEDNDVNAKLVKTKNYNGSKRVHQCPMCLKRFCAPSKLKRHCLIHTNQRPFQCSICCRAFRERSHLKVHIRTHTNPEKRTRSLHRYKENSVTCNLASKSKLKPSSKQSTGQDDTKSTDKEMSTVHQDQYMVTENMVSQKIIGDCNDSCLHLPDSFLNEGGWDCHTGWSSAYFSKPSEGQWMEENQKTEEQQEANLTTQNKDNDVHSKVWQSKKSVGSKRVYYCPVCRKRFGAPSELKRHCLIHTNQRPFQCPICCRAFRERSHLRVHFSTHNIREKRSAPSIQSYRVNSVPCNQASKSRLKSSPNQTTAQDDTKSTDKEKSTEHQDEKMFIKNMASQIISCDCSESDACVQDSFLNKKGWVRHTGLSSVYLSKPSEGQWMEEIQESEMKQESSVSTQSEDDVNIKVLQSKKSDGNKRVYDCPVCRKRFGAPSELKRHCLIHTNQRPFQCPICCRAFRERSHLKVHIRTHDVPVKRRTPSLQSYRDNIVSCSQASKSQPSPKFLTAHNDTSSTNKQKSTVQQDQNVLPEDMLSQKICGDCNDSGVHFPDSLLIEGGWDCRTGLSSAYSSKPSESQWMEEIQESEEEREANLTTQNEDKDVNEKLLQRKNSNVSKRVYDCPVCHKRFGAPSELKRHCLIHTNQRPFQCSICCRAFRERSHLKVHIRTHTNPVKRRTPSLQSYRDNIVSCNRPSKSQPSPKFLTAHNDTTSKNKQKSTVQEDQNVLTEDMLSKKICGDYNDSGVHFPDTLLIEGGWDRHTGQSSAYSSKPSESQWMEENQESQEEREASVTTQNEDKDVNEKVLQRNNSNVNKRVYDCPVCHKKFDAPSELKRHCLIHTNQRPFQCSICCRAFRERSQLKVHIRTHTNPVKRRTRSLQSYKNNSVTCYQTSKSRLKPCPKYLTVQNIASSAEKQQSASHQDDNRVTEIVACQIISGDCSESDGYLEDSLLNKEGLDLHTGLSSAYSPKPPESQWMEEIQESEEKQEASVTTQNEDNGANSKVWQSKNCNRSKRVYYCPVCRKQFGAPSELKSHCLIHTNQRPFQCSICCRAFRERSHLKVHFSTHKIREKRRAPSIQSYRVNSVPCNQASKSRLKSSPKQTTAQNDTKSTDKEKSTEHQDEKMVIENMASQIISCDCSESDACLLDSLLNKKGWDCHTGLSSLYFSKPSEGQWMEEIQESEMKQESSVSTQSEDDVNVKVLQSKKSDGNKRVYDCPVCHKRFGAPSELKRHCLIHTNQRPIQCPICCRAFRERSHLKVHIRTHTNPVKRRTRSLQGYKDNSVPCYQTSKSRFKPCPKYLTIQNNTSSTEKQQSASHQDDNRVTEIVACQIISGDYSESDGYLEESLLNKEGLDLHTGQSSAYSLKPSESQWMEEIQKSEEEQEASVTTQNEENGVNSKVWQSKNCNRSKIVYDCPVCHKRFGAPSELKRHCFIHTNQRPFQCPICCRAFRERSHLKVHIRTHDVPVKRRTPSLQSYRDNIVSCNQASKSKPSPKFLTAHNDTTSKNKQKSTVQEDQNVLPEDMLSQKICGDYNDSGVHFPDTLLIEGGWDHHTGQSSAYSSKPSESQWMEENQESQEEREACVTTQNEDKDVNEKVLQRNNSNVNKRVYDCPVCHKKFDAPSELKRHCLIHTNQRPFQCPICCRAFRERSHLKVHIRTHTNPVKRRTQSLQSYKNNSVTCYQTSKSRLKPCPKYLTVQNNTSSTDKQQSASHQDDNRVTEIVACQIISGDCSESDGYLEDSLLNKEGLDLHTGLSSAYSPKPPESQWMEEIQESEEKQEASVTTQNEDNGANSKVWQSKNCNRSKRVYYCPVCSKQFGAPSELKRHCLIHTNQRPFQCPICCRAFRERSHLKVHFSTHNIREKRRAPSIQSYRVNSVPCNQASKSRLKSSPKQTTAQDDTKSTDREKSTEHQDEKMVIENMASQIISCDCSESDACLLDSLLNKKGWDCHTGLSSLYFSKPSEGQWMEEIQESEMKQESSFSTQSEDDVNVKVLQSKKSDGNKIVYDCPVCHKRFGAPSELKRHCLIHTNQRPIQCPICCRAFRERSHLKVHIRTHTNPVKRTTRSLQSYKDNSVTCFLASKSKIKPSPKYLTVQNNASSAEKQQSASHQDDNRVTEIVACQIISGDCSESDGYLEDSLLNKEGLDLHTVLSSAYSPKPPESQWMEEIQESEEEQEASVTTQNEDNGANSKVWQSKNCNRSKRVYDCPVCRKRFGAPSELKRHCLIHTNQRPFQCPICCRAFRERSHLKVHFSTHNIRENRRAPSIQSYRVNSVPCNQASKSRLKSSPNQTTAQDDTKSTDKEKSTEHQDEKMFIENMASQIISCDCSESDACVQDSFLNKKGWDRHTGLSSLYFSKPSEGQWMEEIQESEMKQESSVSTQSEDDVNVKVLQSKKSDGNKRVYDCPVCRKRFGAPSELKRHCLIHTNQRPFQCPICCRAFRERSHLKVHIRAHTNPVKRTPSLHTYKDNIVSCNRAAKSKLKPSPKCLTAHNDTTSTNKQKSTVQQDQNVLTEDILSQKICGDYNDSCVYLSKSTSPLENVENNKSVLALMHKTDILLDGKKASDIVPFGRVSDCPPKTDSSLRHCAPESRTEEKWELYMDDVEDFFVDSDTVVTQCVPGSHKSSSCQYQQNPDVPRIPEVVVELEDFEDPGDCFIKTPHDIPFCRDCSRSFRTVRNLYAHNCTNGYPEGEVKKSHQCDICFKFFSTPSKLKSHYVTHTGQRPFLCTQCQKSYTQPHHLKTHMLSHR</sequence>
<evidence type="ECO:0000256" key="5">
    <source>
        <dbReference type="ARBA" id="ARBA00022771"/>
    </source>
</evidence>
<evidence type="ECO:0000313" key="16">
    <source>
        <dbReference type="RefSeq" id="XP_026147236.1"/>
    </source>
</evidence>
<feature type="domain" description="C2H2-type" evidence="14">
    <location>
        <begin position="904"/>
        <end position="931"/>
    </location>
</feature>
<feature type="region of interest" description="Disordered" evidence="13">
    <location>
        <begin position="777"/>
        <end position="812"/>
    </location>
</feature>
<dbReference type="GeneID" id="113121179"/>